<gene>
    <name evidence="2" type="ORF">QEH52_05650</name>
</gene>
<proteinExistence type="predicted"/>
<feature type="transmembrane region" description="Helical" evidence="1">
    <location>
        <begin position="147"/>
        <end position="168"/>
    </location>
</feature>
<name>A0ABU1AS48_9BACT</name>
<keyword evidence="3" id="KW-1185">Reference proteome</keyword>
<feature type="transmembrane region" description="Helical" evidence="1">
    <location>
        <begin position="6"/>
        <end position="23"/>
    </location>
</feature>
<accession>A0ABU1AS48</accession>
<keyword evidence="1" id="KW-0812">Transmembrane</keyword>
<feature type="transmembrane region" description="Helical" evidence="1">
    <location>
        <begin position="188"/>
        <end position="205"/>
    </location>
</feature>
<dbReference type="EMBL" id="JARXHW010000009">
    <property type="protein sequence ID" value="MDQ8206984.1"/>
    <property type="molecule type" value="Genomic_DNA"/>
</dbReference>
<organism evidence="2 3">
    <name type="scientific">Thalassobacterium maritimum</name>
    <dbReference type="NCBI Taxonomy" id="3041265"/>
    <lineage>
        <taxon>Bacteria</taxon>
        <taxon>Pseudomonadati</taxon>
        <taxon>Verrucomicrobiota</taxon>
        <taxon>Opitutia</taxon>
        <taxon>Puniceicoccales</taxon>
        <taxon>Coraliomargaritaceae</taxon>
        <taxon>Thalassobacterium</taxon>
    </lineage>
</organism>
<protein>
    <submittedName>
        <fullName evidence="2">LysE family transporter</fullName>
    </submittedName>
</protein>
<sequence length="207" mass="22955">MIEGISAGFIFSLTLFPGTVWLAKVGVQGTRAQVLAVGLGFWLSHFFWLMVAVPGLMMMSAHLPFIHFGMHLFAAFVLTYMAFKFLRSKRVERVDDAPALPKPWLMLNRAFTQSLAMPMRLPAAMAILLATGAYLNAPAEWASVPSVLLGAFIGVTWWWGQFTLLALWFAKRVPYPITIKSLNKIRPFCSVLCLCLAGIVLFLGVSN</sequence>
<keyword evidence="1" id="KW-0472">Membrane</keyword>
<reference evidence="2 3" key="1">
    <citation type="submission" date="2023-04" db="EMBL/GenBank/DDBJ databases">
        <title>A novel bacteria isolated from coastal sediment.</title>
        <authorList>
            <person name="Liu X.-J."/>
            <person name="Du Z.-J."/>
        </authorList>
    </citation>
    <scope>NUCLEOTIDE SEQUENCE [LARGE SCALE GENOMIC DNA]</scope>
    <source>
        <strain evidence="2 3">SDUM461003</strain>
    </source>
</reference>
<evidence type="ECO:0000313" key="3">
    <source>
        <dbReference type="Proteomes" id="UP001225316"/>
    </source>
</evidence>
<evidence type="ECO:0000256" key="1">
    <source>
        <dbReference type="SAM" id="Phobius"/>
    </source>
</evidence>
<feature type="transmembrane region" description="Helical" evidence="1">
    <location>
        <begin position="35"/>
        <end position="59"/>
    </location>
</feature>
<feature type="transmembrane region" description="Helical" evidence="1">
    <location>
        <begin position="115"/>
        <end position="135"/>
    </location>
</feature>
<feature type="transmembrane region" description="Helical" evidence="1">
    <location>
        <begin position="65"/>
        <end position="83"/>
    </location>
</feature>
<comment type="caution">
    <text evidence="2">The sequence shown here is derived from an EMBL/GenBank/DDBJ whole genome shotgun (WGS) entry which is preliminary data.</text>
</comment>
<evidence type="ECO:0000313" key="2">
    <source>
        <dbReference type="EMBL" id="MDQ8206984.1"/>
    </source>
</evidence>
<dbReference type="RefSeq" id="WP_308949122.1">
    <property type="nucleotide sequence ID" value="NZ_JARXHW010000009.1"/>
</dbReference>
<keyword evidence="1" id="KW-1133">Transmembrane helix</keyword>
<dbReference type="Proteomes" id="UP001225316">
    <property type="component" value="Unassembled WGS sequence"/>
</dbReference>